<feature type="domain" description="AMP-dependent synthetase/ligase" evidence="1">
    <location>
        <begin position="44"/>
        <end position="391"/>
    </location>
</feature>
<dbReference type="Gene3D" id="3.30.300.30">
    <property type="match status" value="1"/>
</dbReference>
<dbReference type="Pfam" id="PF00501">
    <property type="entry name" value="AMP-binding"/>
    <property type="match status" value="1"/>
</dbReference>
<dbReference type="Proteomes" id="UP000658305">
    <property type="component" value="Unassembled WGS sequence"/>
</dbReference>
<dbReference type="Gene3D" id="3.40.50.12780">
    <property type="entry name" value="N-terminal domain of ligase-like"/>
    <property type="match status" value="1"/>
</dbReference>
<dbReference type="Pfam" id="PF13193">
    <property type="entry name" value="AMP-binding_C"/>
    <property type="match status" value="1"/>
</dbReference>
<reference evidence="4" key="1">
    <citation type="journal article" date="2019" name="Int. J. Syst. Evol. Microbiol.">
        <title>The Global Catalogue of Microorganisms (GCM) 10K type strain sequencing project: providing services to taxonomists for standard genome sequencing and annotation.</title>
        <authorList>
            <consortium name="The Broad Institute Genomics Platform"/>
            <consortium name="The Broad Institute Genome Sequencing Center for Infectious Disease"/>
            <person name="Wu L."/>
            <person name="Ma J."/>
        </authorList>
    </citation>
    <scope>NUCLEOTIDE SEQUENCE [LARGE SCALE GENOMIC DNA]</scope>
    <source>
        <strain evidence="4">KCTC 23298</strain>
    </source>
</reference>
<protein>
    <submittedName>
        <fullName evidence="3">Long-chain-fatty-acid--CoA ligase</fullName>
    </submittedName>
</protein>
<dbReference type="InterPro" id="IPR020845">
    <property type="entry name" value="AMP-binding_CS"/>
</dbReference>
<organism evidence="3 4">
    <name type="scientific">Gemmobacter nanjingensis</name>
    <dbReference type="NCBI Taxonomy" id="488454"/>
    <lineage>
        <taxon>Bacteria</taxon>
        <taxon>Pseudomonadati</taxon>
        <taxon>Pseudomonadota</taxon>
        <taxon>Alphaproteobacteria</taxon>
        <taxon>Rhodobacterales</taxon>
        <taxon>Paracoccaceae</taxon>
        <taxon>Gemmobacter</taxon>
    </lineage>
</organism>
<dbReference type="PANTHER" id="PTHR43767">
    <property type="entry name" value="LONG-CHAIN-FATTY-ACID--COA LIGASE"/>
    <property type="match status" value="1"/>
</dbReference>
<feature type="domain" description="AMP-binding enzyme C-terminal" evidence="2">
    <location>
        <begin position="440"/>
        <end position="512"/>
    </location>
</feature>
<dbReference type="GO" id="GO:0016874">
    <property type="term" value="F:ligase activity"/>
    <property type="evidence" value="ECO:0007669"/>
    <property type="project" value="UniProtKB-KW"/>
</dbReference>
<evidence type="ECO:0000259" key="2">
    <source>
        <dbReference type="Pfam" id="PF13193"/>
    </source>
</evidence>
<dbReference type="PANTHER" id="PTHR43767:SF11">
    <property type="entry name" value="MEDIUM-CHAIN-FATTY-ACID--COA LIGASE"/>
    <property type="match status" value="1"/>
</dbReference>
<comment type="caution">
    <text evidence="3">The sequence shown here is derived from an EMBL/GenBank/DDBJ whole genome shotgun (WGS) entry which is preliminary data.</text>
</comment>
<gene>
    <name evidence="3" type="ORF">GCM10007291_25750</name>
</gene>
<keyword evidence="3" id="KW-0436">Ligase</keyword>
<keyword evidence="4" id="KW-1185">Reference proteome</keyword>
<sequence>MQSTMQEAPLGIARLLRHVAAVTGGTPLVAARPDGGRWRGRLGDLALRAGRLADALSRRGIATGDVVCSFAAASPEHLEAYLAVPAMGAVLHTLNIRLHDDQLAAMVAESGAGVILVDGALAARFAELAPGLARGAVRLVIVTGQDAPVSFAGLPVETIGYEALLVEGLPRSDWPDPDENAAAILCYTGGTTGQPKGIAYSHRSLWLQAISLCTANSLGIGEATVILPAVPFYHVNGWGLPYAAMMAGAKLVLPGTRFQPAVLNPLLDEEGVTLAAGVPTIWSDMLAARKAAGLPAPPQLRRIVTGGAPVPDTLVAAWGALGVETQTAWGMTETSSMSAIGAPSGQVAAAGRVVCGLEMRTATLEGVPLPADGRTPGELQIRGPWVTARYFRRAAEDGFQDGWLRTGDIGTLDAEGRVRLTDRVKDAIKSGGEWIPSLPLEEAIRSHPSVLDVAVIAMPDPRWQERPLALVVAGPGFSPDLMPAHLSARVAKWWVPAHWARLDSLPRTTVGKADKVAMRRMLANGDLQIEQIGAATPA</sequence>
<evidence type="ECO:0000259" key="1">
    <source>
        <dbReference type="Pfam" id="PF00501"/>
    </source>
</evidence>
<dbReference type="InterPro" id="IPR050237">
    <property type="entry name" value="ATP-dep_AMP-bd_enzyme"/>
</dbReference>
<accession>A0ABQ3FI03</accession>
<dbReference type="InterPro" id="IPR042099">
    <property type="entry name" value="ANL_N_sf"/>
</dbReference>
<dbReference type="InterPro" id="IPR000873">
    <property type="entry name" value="AMP-dep_synth/lig_dom"/>
</dbReference>
<dbReference type="PROSITE" id="PS00455">
    <property type="entry name" value="AMP_BINDING"/>
    <property type="match status" value="1"/>
</dbReference>
<name>A0ABQ3FI03_9RHOB</name>
<dbReference type="InterPro" id="IPR025110">
    <property type="entry name" value="AMP-bd_C"/>
</dbReference>
<proteinExistence type="predicted"/>
<dbReference type="SUPFAM" id="SSF56801">
    <property type="entry name" value="Acetyl-CoA synthetase-like"/>
    <property type="match status" value="1"/>
</dbReference>
<evidence type="ECO:0000313" key="3">
    <source>
        <dbReference type="EMBL" id="GHC24967.1"/>
    </source>
</evidence>
<dbReference type="InterPro" id="IPR045851">
    <property type="entry name" value="AMP-bd_C_sf"/>
</dbReference>
<evidence type="ECO:0000313" key="4">
    <source>
        <dbReference type="Proteomes" id="UP000658305"/>
    </source>
</evidence>
<dbReference type="EMBL" id="BMYI01000007">
    <property type="protein sequence ID" value="GHC24967.1"/>
    <property type="molecule type" value="Genomic_DNA"/>
</dbReference>